<keyword evidence="3" id="KW-1185">Reference proteome</keyword>
<name>A0A8H3WZY2_GIGMA</name>
<evidence type="ECO:0000313" key="3">
    <source>
        <dbReference type="Proteomes" id="UP000439903"/>
    </source>
</evidence>
<feature type="chain" id="PRO_5034477286" evidence="1">
    <location>
        <begin position="24"/>
        <end position="198"/>
    </location>
</feature>
<evidence type="ECO:0000256" key="1">
    <source>
        <dbReference type="SAM" id="SignalP"/>
    </source>
</evidence>
<comment type="caution">
    <text evidence="2">The sequence shown here is derived from an EMBL/GenBank/DDBJ whole genome shotgun (WGS) entry which is preliminary data.</text>
</comment>
<dbReference type="OrthoDB" id="2445962at2759"/>
<sequence>MRQTYNLLSTFLILMVLIPSLFAYSIPNSNYNKQNYRRNLNNNFRDDDIWSFSRKKRYAGPNLKNLYCTRLSRRCISPISETAFLVPPPPSCDICAPPCDICAPPPCDICVSPPCDICVPPPSPPPCVVCEPSPPSCVVCTPPPPCGCKPPQVISHDHLSSNEFESCSENEHELQCCDESLGQKSYESFDECDFNTIL</sequence>
<evidence type="ECO:0000313" key="2">
    <source>
        <dbReference type="EMBL" id="KAF0383896.1"/>
    </source>
</evidence>
<proteinExistence type="predicted"/>
<dbReference type="EMBL" id="WTPW01002391">
    <property type="protein sequence ID" value="KAF0383896.1"/>
    <property type="molecule type" value="Genomic_DNA"/>
</dbReference>
<protein>
    <submittedName>
        <fullName evidence="2">Uncharacterized protein</fullName>
    </submittedName>
</protein>
<feature type="signal peptide" evidence="1">
    <location>
        <begin position="1"/>
        <end position="23"/>
    </location>
</feature>
<reference evidence="2 3" key="1">
    <citation type="journal article" date="2019" name="Environ. Microbiol.">
        <title>At the nexus of three kingdoms: the genome of the mycorrhizal fungus Gigaspora margarita provides insights into plant, endobacterial and fungal interactions.</title>
        <authorList>
            <person name="Venice F."/>
            <person name="Ghignone S."/>
            <person name="Salvioli di Fossalunga A."/>
            <person name="Amselem J."/>
            <person name="Novero M."/>
            <person name="Xianan X."/>
            <person name="Sedzielewska Toro K."/>
            <person name="Morin E."/>
            <person name="Lipzen A."/>
            <person name="Grigoriev I.V."/>
            <person name="Henrissat B."/>
            <person name="Martin F.M."/>
            <person name="Bonfante P."/>
        </authorList>
    </citation>
    <scope>NUCLEOTIDE SEQUENCE [LARGE SCALE GENOMIC DNA]</scope>
    <source>
        <strain evidence="2 3">BEG34</strain>
    </source>
</reference>
<dbReference type="AlphaFoldDB" id="A0A8H3WZY2"/>
<gene>
    <name evidence="2" type="ORF">F8M41_011704</name>
</gene>
<keyword evidence="1" id="KW-0732">Signal</keyword>
<dbReference type="Proteomes" id="UP000439903">
    <property type="component" value="Unassembled WGS sequence"/>
</dbReference>
<accession>A0A8H3WZY2</accession>
<organism evidence="2 3">
    <name type="scientific">Gigaspora margarita</name>
    <dbReference type="NCBI Taxonomy" id="4874"/>
    <lineage>
        <taxon>Eukaryota</taxon>
        <taxon>Fungi</taxon>
        <taxon>Fungi incertae sedis</taxon>
        <taxon>Mucoromycota</taxon>
        <taxon>Glomeromycotina</taxon>
        <taxon>Glomeromycetes</taxon>
        <taxon>Diversisporales</taxon>
        <taxon>Gigasporaceae</taxon>
        <taxon>Gigaspora</taxon>
    </lineage>
</organism>